<comment type="caution">
    <text evidence="2">The sequence shown here is derived from an EMBL/GenBank/DDBJ whole genome shotgun (WGS) entry which is preliminary data.</text>
</comment>
<gene>
    <name evidence="2" type="ORF">DFJ64_0014</name>
</gene>
<proteinExistence type="predicted"/>
<protein>
    <submittedName>
        <fullName evidence="2">D-serine deaminase-like pyridoxal phosphate-dependent protein</fullName>
    </submittedName>
</protein>
<accession>A0A3D9V1J5</accession>
<evidence type="ECO:0000259" key="1">
    <source>
        <dbReference type="SMART" id="SM01119"/>
    </source>
</evidence>
<dbReference type="Gene3D" id="2.40.37.20">
    <property type="entry name" value="D-serine dehydratase-like domain"/>
    <property type="match status" value="1"/>
</dbReference>
<dbReference type="InterPro" id="IPR042208">
    <property type="entry name" value="D-ser_dehydrat-like_sf"/>
</dbReference>
<dbReference type="Gene3D" id="3.20.20.10">
    <property type="entry name" value="Alanine racemase"/>
    <property type="match status" value="1"/>
</dbReference>
<organism evidence="2 3">
    <name type="scientific">Thermasporomyces composti</name>
    <dbReference type="NCBI Taxonomy" id="696763"/>
    <lineage>
        <taxon>Bacteria</taxon>
        <taxon>Bacillati</taxon>
        <taxon>Actinomycetota</taxon>
        <taxon>Actinomycetes</taxon>
        <taxon>Propionibacteriales</taxon>
        <taxon>Nocardioidaceae</taxon>
        <taxon>Thermasporomyces</taxon>
    </lineage>
</organism>
<dbReference type="EMBL" id="QTUC01000001">
    <property type="protein sequence ID" value="REF34653.1"/>
    <property type="molecule type" value="Genomic_DNA"/>
</dbReference>
<dbReference type="InterPro" id="IPR029066">
    <property type="entry name" value="PLP-binding_barrel"/>
</dbReference>
<sequence>MTKAYDPEVTRRALEALRHQRIEPFEKGFTALAPTTPAEVVERGVRLRDGRLTFPLMVLRESALEANVATMAAWCREHGVELAPHGKTSMSPEITARQLAAGAWGVTAATISQARAFVEVGVRRVLLANQLVDPAGIGWLATAMNADPELTLIGYVDSVDGVALLDRELTRHGATRRLPVLVELGVPGRRTGARTLDAAVTVARAAAATTTLRVVGASGFEGVLGHARTEDALAAVAEFCRRIRALGLRLLDEGLIDSDVGLLLSAGGSTYFDVVATELSGAPATVVLRSGGYVTHDDGLYAHATPLPTGGEPYELRAALEVWGCVLSRPEPGRVLVGAGRRDVPFDVALPLVRAAWGRDDVPRRVDGVTVTALNDQHAFLDVPAECDVRVGDLVCFGIAHPCTAFDKWRLVPVLDDEDRVVEVVHTLF</sequence>
<dbReference type="SUPFAM" id="SSF51419">
    <property type="entry name" value="PLP-binding barrel"/>
    <property type="match status" value="1"/>
</dbReference>
<reference evidence="2 3" key="1">
    <citation type="submission" date="2018-08" db="EMBL/GenBank/DDBJ databases">
        <title>Sequencing the genomes of 1000 actinobacteria strains.</title>
        <authorList>
            <person name="Klenk H.-P."/>
        </authorList>
    </citation>
    <scope>NUCLEOTIDE SEQUENCE [LARGE SCALE GENOMIC DNA]</scope>
    <source>
        <strain evidence="2 3">DSM 22891</strain>
    </source>
</reference>
<dbReference type="SMART" id="SM01119">
    <property type="entry name" value="D-ser_dehydrat"/>
    <property type="match status" value="1"/>
</dbReference>
<dbReference type="PANTHER" id="PTHR28004">
    <property type="entry name" value="ZGC:162816-RELATED"/>
    <property type="match status" value="1"/>
</dbReference>
<evidence type="ECO:0000313" key="3">
    <source>
        <dbReference type="Proteomes" id="UP000256485"/>
    </source>
</evidence>
<dbReference type="AlphaFoldDB" id="A0A3D9V1J5"/>
<evidence type="ECO:0000313" key="2">
    <source>
        <dbReference type="EMBL" id="REF34653.1"/>
    </source>
</evidence>
<dbReference type="RefSeq" id="WP_211310437.1">
    <property type="nucleotide sequence ID" value="NZ_QTUC01000001.1"/>
</dbReference>
<name>A0A3D9V1J5_THECX</name>
<dbReference type="Pfam" id="PF14031">
    <property type="entry name" value="D-ser_dehydrat"/>
    <property type="match status" value="1"/>
</dbReference>
<dbReference type="Proteomes" id="UP000256485">
    <property type="component" value="Unassembled WGS sequence"/>
</dbReference>
<dbReference type="InterPro" id="IPR051466">
    <property type="entry name" value="D-amino_acid_metab_enzyme"/>
</dbReference>
<dbReference type="InterPro" id="IPR026956">
    <property type="entry name" value="D-ser_dehydrat-like_dom"/>
</dbReference>
<feature type="domain" description="D-serine dehydratase-like" evidence="1">
    <location>
        <begin position="319"/>
        <end position="416"/>
    </location>
</feature>
<keyword evidence="3" id="KW-1185">Reference proteome</keyword>
<dbReference type="PANTHER" id="PTHR28004:SF8">
    <property type="entry name" value="D-SERINE DEAMINASE"/>
    <property type="match status" value="1"/>
</dbReference>